<evidence type="ECO:0000256" key="3">
    <source>
        <dbReference type="ARBA" id="ARBA00022786"/>
    </source>
</evidence>
<dbReference type="Gene3D" id="2.130.10.30">
    <property type="entry name" value="Regulator of chromosome condensation 1/beta-lactamase-inhibitor protein II"/>
    <property type="match status" value="2"/>
</dbReference>
<dbReference type="GO" id="GO:0005737">
    <property type="term" value="C:cytoplasm"/>
    <property type="evidence" value="ECO:0007669"/>
    <property type="project" value="TreeGrafter"/>
</dbReference>
<feature type="domain" description="HECT" evidence="6">
    <location>
        <begin position="627"/>
        <end position="946"/>
    </location>
</feature>
<dbReference type="SUPFAM" id="SSF56204">
    <property type="entry name" value="Hect, E3 ligase catalytic domain"/>
    <property type="match status" value="1"/>
</dbReference>
<dbReference type="SMART" id="SM00119">
    <property type="entry name" value="HECTc"/>
    <property type="match status" value="1"/>
</dbReference>
<dbReference type="PROSITE" id="PS00626">
    <property type="entry name" value="RCC1_2"/>
    <property type="match status" value="1"/>
</dbReference>
<dbReference type="InterPro" id="IPR058923">
    <property type="entry name" value="RCC1-like_dom"/>
</dbReference>
<keyword evidence="8" id="KW-1185">Reference proteome</keyword>
<accession>A0AAD7RSL4</accession>
<protein>
    <recommendedName>
        <fullName evidence="6">HECT domain-containing protein</fullName>
    </recommendedName>
</protein>
<dbReference type="InterPro" id="IPR000408">
    <property type="entry name" value="Reg_chr_condens"/>
</dbReference>
<evidence type="ECO:0000259" key="6">
    <source>
        <dbReference type="PROSITE" id="PS50237"/>
    </source>
</evidence>
<dbReference type="PROSITE" id="PS50237">
    <property type="entry name" value="HECT"/>
    <property type="match status" value="1"/>
</dbReference>
<feature type="repeat" description="RCC1" evidence="5">
    <location>
        <begin position="156"/>
        <end position="209"/>
    </location>
</feature>
<dbReference type="EMBL" id="JAINUG010000197">
    <property type="protein sequence ID" value="KAJ8388266.1"/>
    <property type="molecule type" value="Genomic_DNA"/>
</dbReference>
<feature type="repeat" description="RCC1" evidence="5">
    <location>
        <begin position="1"/>
        <end position="47"/>
    </location>
</feature>
<evidence type="ECO:0000256" key="4">
    <source>
        <dbReference type="PROSITE-ProRule" id="PRU00104"/>
    </source>
</evidence>
<sequence length="949" mass="106171">MFCWGDGSSEQLGEKNRDTKLPAEVEGLGAVAGVACGRDHCLALCTSGQVYSWGSGAEGQLGTGACPTKNQKPRRVQVPSPIPILIFQVACGNVHSLALTAGGDVLSWGQNSHGQLGLAKAVPNHSVPTPVLSLTGTPVTQVCAGGAHSLFLSLSGLVYCCGANEAGQLGLNRIDKRGRFNVCAVPALRPLDVSYISCGEVHTAILTKDGSVFTFGEGRFGQLGHNSTANELKPRRVENIDDRASQIACGSHHTLVLVSSGALLAFGSGAKGQLGQGNTESCPQPTVVQHTWSNADLTAQNMKIHCGWNSNFIHVVPPESFEAKSQMCKLDEERLRKWRSLKTSNKDAEREITSIFSSSSSLVTSFIQNGEPVDVDMNTVRETFIQLKKIPWVTNLIPMVPLIQTLVIASPVMKSVDIFLILPECHLLHEDQNVISIVLPLAGAILRLSDASIKCLRERWSSLDACSMKNHILMWKHALSFLLRAGLLMACDGNVKDVLQILKHIYKANKKADEKVPVEEFYINEICPSPFLQQDLGLWRISRQMQDQEYPAIFCRFPFVLNLQSKIFVFHFDAAVRKNIHVIETWSQFVGVLPASPLDHPTCPVFHLHVKRTALIDDTFRKLGVADHEDFRKDLIVHFQDDLNESMVNKRDFFLHLFDELLSPDSGMFMYNDSETLAWFPSHPGGQLNRYFLFGVLCGMAMYNINMVHLPFPLALFKKLLDVKPSLEDVKEFSPVLGKSLQYLLDYPDDDVGNMDMTFSVNWNGREVELDPSENGKLVTNANRERFVQAYVDHILDKSVEDMFKEFKRGFYKVCDMDVVQFFQPEELRGVVVGIEDYDWDTLRENAVYEGEYHPQHSNIIMFWEVFEDLSPEQKKGFLLFLTGCNRVPIVGMSHIKMRVTVLPNSSPQHFPETLTCHTLLLLPVYQAKERLRDKLIEAIGHNRGFWKD</sequence>
<gene>
    <name evidence="7" type="ORF">AAFF_G00135270</name>
</gene>
<keyword evidence="2" id="KW-0677">Repeat</keyword>
<name>A0AAD7RSL4_9TELE</name>
<evidence type="ECO:0000256" key="2">
    <source>
        <dbReference type="ARBA" id="ARBA00022737"/>
    </source>
</evidence>
<dbReference type="GO" id="GO:0061630">
    <property type="term" value="F:ubiquitin protein ligase activity"/>
    <property type="evidence" value="ECO:0007669"/>
    <property type="project" value="TreeGrafter"/>
</dbReference>
<feature type="repeat" description="RCC1" evidence="5">
    <location>
        <begin position="210"/>
        <end position="260"/>
    </location>
</feature>
<reference evidence="7" key="1">
    <citation type="journal article" date="2023" name="Science">
        <title>Genome structures resolve the early diversification of teleost fishes.</title>
        <authorList>
            <person name="Parey E."/>
            <person name="Louis A."/>
            <person name="Montfort J."/>
            <person name="Bouchez O."/>
            <person name="Roques C."/>
            <person name="Iampietro C."/>
            <person name="Lluch J."/>
            <person name="Castinel A."/>
            <person name="Donnadieu C."/>
            <person name="Desvignes T."/>
            <person name="Floi Bucao C."/>
            <person name="Jouanno E."/>
            <person name="Wen M."/>
            <person name="Mejri S."/>
            <person name="Dirks R."/>
            <person name="Jansen H."/>
            <person name="Henkel C."/>
            <person name="Chen W.J."/>
            <person name="Zahm M."/>
            <person name="Cabau C."/>
            <person name="Klopp C."/>
            <person name="Thompson A.W."/>
            <person name="Robinson-Rechavi M."/>
            <person name="Braasch I."/>
            <person name="Lecointre G."/>
            <person name="Bobe J."/>
            <person name="Postlethwait J.H."/>
            <person name="Berthelot C."/>
            <person name="Roest Crollius H."/>
            <person name="Guiguen Y."/>
        </authorList>
    </citation>
    <scope>NUCLEOTIDE SEQUENCE</scope>
    <source>
        <strain evidence="7">NC1722</strain>
    </source>
</reference>
<dbReference type="AlphaFoldDB" id="A0AAD7RSL4"/>
<dbReference type="FunFam" id="3.30.2410.10:FF:000003">
    <property type="entry name" value="probable E3 ubiquitin-protein ligase HERC4 isoform X1"/>
    <property type="match status" value="1"/>
</dbReference>
<dbReference type="Pfam" id="PF00632">
    <property type="entry name" value="HECT"/>
    <property type="match status" value="1"/>
</dbReference>
<dbReference type="GO" id="GO:0006511">
    <property type="term" value="P:ubiquitin-dependent protein catabolic process"/>
    <property type="evidence" value="ECO:0007669"/>
    <property type="project" value="TreeGrafter"/>
</dbReference>
<dbReference type="Pfam" id="PF25390">
    <property type="entry name" value="WD40_RLD"/>
    <property type="match status" value="1"/>
</dbReference>
<dbReference type="Gene3D" id="3.30.2160.10">
    <property type="entry name" value="Hect, E3 ligase catalytic domain"/>
    <property type="match status" value="1"/>
</dbReference>
<feature type="active site" description="Glycyl thioester intermediate" evidence="4">
    <location>
        <position position="917"/>
    </location>
</feature>
<evidence type="ECO:0000313" key="8">
    <source>
        <dbReference type="Proteomes" id="UP001221898"/>
    </source>
</evidence>
<evidence type="ECO:0000313" key="7">
    <source>
        <dbReference type="EMBL" id="KAJ8388266.1"/>
    </source>
</evidence>
<keyword evidence="1" id="KW-0808">Transferase</keyword>
<dbReference type="InterPro" id="IPR000569">
    <property type="entry name" value="HECT_dom"/>
</dbReference>
<dbReference type="Gene3D" id="3.90.1750.10">
    <property type="entry name" value="Hect, E3 ligase catalytic domains"/>
    <property type="match status" value="1"/>
</dbReference>
<feature type="repeat" description="RCC1" evidence="5">
    <location>
        <begin position="48"/>
        <end position="102"/>
    </location>
</feature>
<comment type="caution">
    <text evidence="7">The sequence shown here is derived from an EMBL/GenBank/DDBJ whole genome shotgun (WGS) entry which is preliminary data.</text>
</comment>
<dbReference type="InterPro" id="IPR035983">
    <property type="entry name" value="Hect_E3_ubiquitin_ligase"/>
</dbReference>
<dbReference type="PANTHER" id="PTHR45622">
    <property type="entry name" value="UBIQUITIN-PROTEIN LIGASE E3A-RELATED"/>
    <property type="match status" value="1"/>
</dbReference>
<dbReference type="PANTHER" id="PTHR45622:SF11">
    <property type="entry name" value="E3 UBIQUITIN-PROTEIN LIGASE HERC6-RELATED"/>
    <property type="match status" value="1"/>
</dbReference>
<dbReference type="Gene3D" id="3.30.2410.10">
    <property type="entry name" value="Hect, E3 ligase catalytic domain"/>
    <property type="match status" value="1"/>
</dbReference>
<dbReference type="Proteomes" id="UP001221898">
    <property type="component" value="Unassembled WGS sequence"/>
</dbReference>
<dbReference type="InterPro" id="IPR051709">
    <property type="entry name" value="Ub-ligase/GTPase-reg"/>
</dbReference>
<feature type="repeat" description="RCC1" evidence="5">
    <location>
        <begin position="103"/>
        <end position="155"/>
    </location>
</feature>
<keyword evidence="3 4" id="KW-0833">Ubl conjugation pathway</keyword>
<proteinExistence type="predicted"/>
<organism evidence="7 8">
    <name type="scientific">Aldrovandia affinis</name>
    <dbReference type="NCBI Taxonomy" id="143900"/>
    <lineage>
        <taxon>Eukaryota</taxon>
        <taxon>Metazoa</taxon>
        <taxon>Chordata</taxon>
        <taxon>Craniata</taxon>
        <taxon>Vertebrata</taxon>
        <taxon>Euteleostomi</taxon>
        <taxon>Actinopterygii</taxon>
        <taxon>Neopterygii</taxon>
        <taxon>Teleostei</taxon>
        <taxon>Notacanthiformes</taxon>
        <taxon>Halosauridae</taxon>
        <taxon>Aldrovandia</taxon>
    </lineage>
</organism>
<dbReference type="GO" id="GO:0016567">
    <property type="term" value="P:protein ubiquitination"/>
    <property type="evidence" value="ECO:0007669"/>
    <property type="project" value="TreeGrafter"/>
</dbReference>
<dbReference type="SUPFAM" id="SSF50985">
    <property type="entry name" value="RCC1/BLIP-II"/>
    <property type="match status" value="1"/>
</dbReference>
<evidence type="ECO:0000256" key="1">
    <source>
        <dbReference type="ARBA" id="ARBA00022679"/>
    </source>
</evidence>
<evidence type="ECO:0000256" key="5">
    <source>
        <dbReference type="PROSITE-ProRule" id="PRU00235"/>
    </source>
</evidence>
<dbReference type="PROSITE" id="PS50012">
    <property type="entry name" value="RCC1_3"/>
    <property type="match status" value="5"/>
</dbReference>
<dbReference type="InterPro" id="IPR009091">
    <property type="entry name" value="RCC1/BLIP-II"/>
</dbReference>
<dbReference type="PRINTS" id="PR00633">
    <property type="entry name" value="RCCNDNSATION"/>
</dbReference>